<feature type="coiled-coil region" evidence="9">
    <location>
        <begin position="310"/>
        <end position="337"/>
    </location>
</feature>
<evidence type="ECO:0000256" key="4">
    <source>
        <dbReference type="ARBA" id="ARBA00022989"/>
    </source>
</evidence>
<dbReference type="PROSITE" id="PS00889">
    <property type="entry name" value="CNMP_BINDING_2"/>
    <property type="match status" value="1"/>
</dbReference>
<dbReference type="SMART" id="SM00100">
    <property type="entry name" value="cNMP"/>
    <property type="match status" value="1"/>
</dbReference>
<dbReference type="PROSITE" id="PS00888">
    <property type="entry name" value="CNMP_BINDING_1"/>
    <property type="match status" value="1"/>
</dbReference>
<name>E2A251_CAMFO</name>
<evidence type="ECO:0000256" key="8">
    <source>
        <dbReference type="ARBA" id="ARBA00023303"/>
    </source>
</evidence>
<dbReference type="InterPro" id="IPR018490">
    <property type="entry name" value="cNMP-bd_dom_sf"/>
</dbReference>
<dbReference type="OrthoDB" id="421226at2759"/>
<feature type="region of interest" description="Disordered" evidence="10">
    <location>
        <begin position="465"/>
        <end position="545"/>
    </location>
</feature>
<keyword evidence="2" id="KW-0813">Transport</keyword>
<dbReference type="GO" id="GO:0030553">
    <property type="term" value="F:cGMP binding"/>
    <property type="evidence" value="ECO:0007669"/>
    <property type="project" value="TreeGrafter"/>
</dbReference>
<protein>
    <submittedName>
        <fullName evidence="12">Cyclic nucleotide-gated cation channel alpha-3</fullName>
    </submittedName>
</protein>
<evidence type="ECO:0000256" key="9">
    <source>
        <dbReference type="SAM" id="Coils"/>
    </source>
</evidence>
<sequence length="706" mass="78681">MRRVPNHLQVKVIKWFDYLWLTQKCSDEEKAVSCLPDKLKAEIAINVHLDTLRRVEIFQNTEAGFLCELVLRLRPVLFSPGDYICRKGEVGKEMYIVNRGRLQVVADNGKTVLATLKAGSYFGEISILNMGTAGNRRTASVRSVGYSDLFVLSKKDMWDVLKEYPAARVRLEAIAVKRLEKYKRAPLEKAAIGRCQSTPGLVESRGRVSLEDMWVAPLDYKTHAYSTAASLFSPSPSPTSRRTVQGLGDANVPRGAESPMSAASSGPSSEDQTARAPQSAATQPSTHSGMTCNSMTQLVSEGTTPLFGTHEALLAEIQRLRERLKCLETENAAMSVKLNQQQWEVEHRLAEIEMQICGAKRGKTKTERTRHYVEATDTRRDVDDQEEPDDTRIFSDTKSIGSLSQHLFDSDEEEHYYGTCNGYVSQPGSKSNLLLCSECDHKTHPCTYRPQTPGSHAGRYVEERMDDRHQEPGTSRAYRSPVKLTSPRSSHHPSDQDRVVQMSSPRSHRDSEQPVPVTSPRSYRTQEQQRRGWTARDTDDRDRNESPICELCRGNGYIVVHCEHCDFSSDGDLICFRCQSDEGSSNGQICPRCERETAIASRVAGGSSATGATTSSSDEGNSRYPVDAVVKIQVNDRTIDIDSDETPESESSSNHHPQRGMMERLDTIIETKGDTASENDEENGGGTKLNGTTSARYLNYMIVLFL</sequence>
<organism evidence="13">
    <name type="scientific">Camponotus floridanus</name>
    <name type="common">Florida carpenter ant</name>
    <dbReference type="NCBI Taxonomy" id="104421"/>
    <lineage>
        <taxon>Eukaryota</taxon>
        <taxon>Metazoa</taxon>
        <taxon>Ecdysozoa</taxon>
        <taxon>Arthropoda</taxon>
        <taxon>Hexapoda</taxon>
        <taxon>Insecta</taxon>
        <taxon>Pterygota</taxon>
        <taxon>Neoptera</taxon>
        <taxon>Endopterygota</taxon>
        <taxon>Hymenoptera</taxon>
        <taxon>Apocrita</taxon>
        <taxon>Aculeata</taxon>
        <taxon>Formicoidea</taxon>
        <taxon>Formicidae</taxon>
        <taxon>Formicinae</taxon>
        <taxon>Camponotus</taxon>
    </lineage>
</organism>
<keyword evidence="13" id="KW-1185">Reference proteome</keyword>
<dbReference type="SUPFAM" id="SSF51206">
    <property type="entry name" value="cAMP-binding domain-like"/>
    <property type="match status" value="1"/>
</dbReference>
<evidence type="ECO:0000256" key="3">
    <source>
        <dbReference type="ARBA" id="ARBA00022692"/>
    </source>
</evidence>
<feature type="domain" description="Cyclic nucleotide-binding" evidence="11">
    <location>
        <begin position="57"/>
        <end position="178"/>
    </location>
</feature>
<dbReference type="GO" id="GO:0044877">
    <property type="term" value="F:protein-containing complex binding"/>
    <property type="evidence" value="ECO:0007669"/>
    <property type="project" value="TreeGrafter"/>
</dbReference>
<keyword evidence="8" id="KW-0407">Ion channel</keyword>
<feature type="compositionally biased region" description="Polar residues" evidence="10">
    <location>
        <begin position="275"/>
        <end position="292"/>
    </location>
</feature>
<proteinExistence type="predicted"/>
<evidence type="ECO:0000256" key="2">
    <source>
        <dbReference type="ARBA" id="ARBA00022448"/>
    </source>
</evidence>
<dbReference type="Gene3D" id="1.10.287.630">
    <property type="entry name" value="Helix hairpin bin"/>
    <property type="match status" value="1"/>
</dbReference>
<comment type="subcellular location">
    <subcellularLocation>
        <location evidence="1">Membrane</location>
        <topology evidence="1">Multi-pass membrane protein</topology>
    </subcellularLocation>
</comment>
<feature type="compositionally biased region" description="Low complexity" evidence="10">
    <location>
        <begin position="229"/>
        <end position="243"/>
    </location>
</feature>
<dbReference type="PANTHER" id="PTHR45638">
    <property type="entry name" value="CYCLIC NUCLEOTIDE-GATED CATION CHANNEL SUBUNIT A"/>
    <property type="match status" value="1"/>
</dbReference>
<evidence type="ECO:0000259" key="11">
    <source>
        <dbReference type="PROSITE" id="PS50042"/>
    </source>
</evidence>
<dbReference type="OMA" id="CEREAGV"/>
<reference evidence="12 13" key="1">
    <citation type="journal article" date="2010" name="Science">
        <title>Genomic comparison of the ants Camponotus floridanus and Harpegnathos saltator.</title>
        <authorList>
            <person name="Bonasio R."/>
            <person name="Zhang G."/>
            <person name="Ye C."/>
            <person name="Mutti N.S."/>
            <person name="Fang X."/>
            <person name="Qin N."/>
            <person name="Donahue G."/>
            <person name="Yang P."/>
            <person name="Li Q."/>
            <person name="Li C."/>
            <person name="Zhang P."/>
            <person name="Huang Z."/>
            <person name="Berger S.L."/>
            <person name="Reinberg D."/>
            <person name="Wang J."/>
            <person name="Liebig J."/>
        </authorList>
    </citation>
    <scope>NUCLEOTIDE SEQUENCE [LARGE SCALE GENOMIC DNA]</scope>
    <source>
        <strain evidence="13">C129</strain>
    </source>
</reference>
<dbReference type="FunFam" id="1.10.287.630:FF:000001">
    <property type="entry name" value="Cyclic nucleotide-gated channel alpha 3"/>
    <property type="match status" value="1"/>
</dbReference>
<dbReference type="InterPro" id="IPR000595">
    <property type="entry name" value="cNMP-bd_dom"/>
</dbReference>
<dbReference type="InterPro" id="IPR014710">
    <property type="entry name" value="RmlC-like_jellyroll"/>
</dbReference>
<evidence type="ECO:0000313" key="13">
    <source>
        <dbReference type="Proteomes" id="UP000000311"/>
    </source>
</evidence>
<evidence type="ECO:0000256" key="7">
    <source>
        <dbReference type="ARBA" id="ARBA00023286"/>
    </source>
</evidence>
<feature type="compositionally biased region" description="Low complexity" evidence="10">
    <location>
        <begin position="604"/>
        <end position="617"/>
    </location>
</feature>
<keyword evidence="3" id="KW-0812">Transmembrane</keyword>
<dbReference type="GO" id="GO:0005223">
    <property type="term" value="F:intracellularly cGMP-activated cation channel activity"/>
    <property type="evidence" value="ECO:0007669"/>
    <property type="project" value="TreeGrafter"/>
</dbReference>
<dbReference type="Proteomes" id="UP000000311">
    <property type="component" value="Unassembled WGS sequence"/>
</dbReference>
<feature type="compositionally biased region" description="Basic and acidic residues" evidence="10">
    <location>
        <begin position="527"/>
        <end position="545"/>
    </location>
</feature>
<feature type="region of interest" description="Disordered" evidence="10">
    <location>
        <begin position="636"/>
        <end position="661"/>
    </location>
</feature>
<dbReference type="EMBL" id="GL435917">
    <property type="protein sequence ID" value="EFN72499.1"/>
    <property type="molecule type" value="Genomic_DNA"/>
</dbReference>
<evidence type="ECO:0000256" key="5">
    <source>
        <dbReference type="ARBA" id="ARBA00023065"/>
    </source>
</evidence>
<feature type="region of interest" description="Disordered" evidence="10">
    <location>
        <begin position="602"/>
        <end position="623"/>
    </location>
</feature>
<dbReference type="GO" id="GO:0017071">
    <property type="term" value="C:intracellular cyclic nucleotide activated cation channel complex"/>
    <property type="evidence" value="ECO:0007669"/>
    <property type="project" value="TreeGrafter"/>
</dbReference>
<feature type="compositionally biased region" description="Low complexity" evidence="10">
    <location>
        <begin position="255"/>
        <end position="270"/>
    </location>
</feature>
<dbReference type="PROSITE" id="PS50042">
    <property type="entry name" value="CNMP_BINDING_3"/>
    <property type="match status" value="1"/>
</dbReference>
<accession>E2A251</accession>
<keyword evidence="4" id="KW-1133">Transmembrane helix</keyword>
<dbReference type="InterPro" id="IPR050866">
    <property type="entry name" value="CNG_cation_channel"/>
</dbReference>
<dbReference type="Gene3D" id="2.60.120.10">
    <property type="entry name" value="Jelly Rolls"/>
    <property type="match status" value="1"/>
</dbReference>
<dbReference type="STRING" id="104421.E2A251"/>
<dbReference type="AlphaFoldDB" id="E2A251"/>
<keyword evidence="7" id="KW-1071">Ligand-gated ion channel</keyword>
<keyword evidence="5" id="KW-0406">Ion transport</keyword>
<dbReference type="Pfam" id="PF00027">
    <property type="entry name" value="cNMP_binding"/>
    <property type="match status" value="1"/>
</dbReference>
<keyword evidence="9" id="KW-0175">Coiled coil</keyword>
<evidence type="ECO:0000256" key="1">
    <source>
        <dbReference type="ARBA" id="ARBA00004141"/>
    </source>
</evidence>
<evidence type="ECO:0000256" key="10">
    <source>
        <dbReference type="SAM" id="MobiDB-lite"/>
    </source>
</evidence>
<dbReference type="InterPro" id="IPR018488">
    <property type="entry name" value="cNMP-bd_CS"/>
</dbReference>
<dbReference type="FunFam" id="2.60.120.10:FF:000002">
    <property type="entry name" value="Cyclic nucleotide gated channel alpha 1a"/>
    <property type="match status" value="1"/>
</dbReference>
<dbReference type="GO" id="GO:0005886">
    <property type="term" value="C:plasma membrane"/>
    <property type="evidence" value="ECO:0007669"/>
    <property type="project" value="TreeGrafter"/>
</dbReference>
<dbReference type="InParanoid" id="E2A251"/>
<evidence type="ECO:0000313" key="12">
    <source>
        <dbReference type="EMBL" id="EFN72499.1"/>
    </source>
</evidence>
<keyword evidence="6" id="KW-0472">Membrane</keyword>
<gene>
    <name evidence="12" type="ORF">EAG_13422</name>
</gene>
<dbReference type="CDD" id="cd00038">
    <property type="entry name" value="CAP_ED"/>
    <property type="match status" value="1"/>
</dbReference>
<evidence type="ECO:0000256" key="6">
    <source>
        <dbReference type="ARBA" id="ARBA00023136"/>
    </source>
</evidence>
<dbReference type="GO" id="GO:0005222">
    <property type="term" value="F:intracellularly cAMP-activated cation channel activity"/>
    <property type="evidence" value="ECO:0007669"/>
    <property type="project" value="TreeGrafter"/>
</dbReference>
<feature type="region of interest" description="Disordered" evidence="10">
    <location>
        <begin position="229"/>
        <end position="292"/>
    </location>
</feature>
<dbReference type="PANTHER" id="PTHR45638:SF4">
    <property type="entry name" value="CYCLIC NUCLEOTIDE-BINDING DOMAIN-CONTAINING PROTEIN"/>
    <property type="match status" value="1"/>
</dbReference>